<dbReference type="AlphaFoldDB" id="A0A1H7ZVA4"/>
<keyword evidence="2" id="KW-0732">Signal</keyword>
<dbReference type="InterPro" id="IPR006597">
    <property type="entry name" value="Sel1-like"/>
</dbReference>
<evidence type="ECO:0000313" key="4">
    <source>
        <dbReference type="EMBL" id="MDP8174791.1"/>
    </source>
</evidence>
<dbReference type="Pfam" id="PF08238">
    <property type="entry name" value="Sel1"/>
    <property type="match status" value="3"/>
</dbReference>
<sequence length="199" mass="23146">MFTFNQKNILFTLIISGLVLCNNAYAKEKIDCVQLEKNVHKIEKKAEKNANETFFLGEKYYWGDCIKQDYKTAFGWFQKSAAEQHLWAQYYIGRMYEDGQSVKQSFTDAVKWYKKSAKQGYGMAQLALAAIYLTGKEEEVKQDYLAAYVWGNYALIQNGDRDPFLLQSCIDTIQFASARMTEEEYEKAEKMLKQGQFPE</sequence>
<dbReference type="EMBL" id="JASAYT010000012">
    <property type="protein sequence ID" value="MDP8174791.1"/>
    <property type="molecule type" value="Genomic_DNA"/>
</dbReference>
<reference evidence="5" key="2">
    <citation type="submission" date="2016-10" db="EMBL/GenBank/DDBJ databases">
        <authorList>
            <person name="de Groot N.N."/>
        </authorList>
    </citation>
    <scope>NUCLEOTIDE SEQUENCE [LARGE SCALE GENOMIC DNA]</scope>
    <source>
        <strain evidence="5">DSM 24204</strain>
    </source>
</reference>
<reference evidence="4" key="4">
    <citation type="journal article" date="2023" name="Front. Microbiol.">
        <title>Phylogeography and host specificity of Pasteurellaceae pathogenic to sea-farmed fish in the north-east Atlantic.</title>
        <authorList>
            <person name="Gulla S."/>
            <person name="Colquhoun D.J."/>
            <person name="Olsen A.B."/>
            <person name="Spilsberg B."/>
            <person name="Lagesen K."/>
            <person name="Aakesson C.P."/>
            <person name="Strom S."/>
            <person name="Manji F."/>
            <person name="Birkbeck T.H."/>
            <person name="Nilsen H.K."/>
        </authorList>
    </citation>
    <scope>NUCLEOTIDE SEQUENCE</scope>
    <source>
        <strain evidence="4">98B1</strain>
    </source>
</reference>
<reference evidence="3 7" key="3">
    <citation type="journal article" date="2023" name="Front. Microbiol.">
        <title>Phylogeography and host specificity of Pasteurellaceae pathogenic to sea-farmed fish in the north-east Atlantic.</title>
        <authorList>
            <person name="Gulla S."/>
            <person name="Colquhoun D.J."/>
            <person name="Olsen A.B."/>
            <person name="Spilsberg B."/>
            <person name="Lagesen K."/>
            <person name="Aakesson C.P."/>
            <person name="Strom S."/>
            <person name="Manji F."/>
            <person name="Birkbeck T.H."/>
            <person name="Nilsen H.K."/>
        </authorList>
    </citation>
    <scope>NUCLEOTIDE SEQUENCE [LARGE SCALE GENOMIC DNA]</scope>
    <source>
        <strain evidence="3 7">VIO11850</strain>
    </source>
</reference>
<dbReference type="EMBL" id="JASAVS010000030">
    <property type="protein sequence ID" value="MDP8086314.1"/>
    <property type="molecule type" value="Genomic_DNA"/>
</dbReference>
<accession>A0A1H7ZVA4</accession>
<evidence type="ECO:0000313" key="5">
    <source>
        <dbReference type="EMBL" id="SEM61287.1"/>
    </source>
</evidence>
<keyword evidence="1" id="KW-0175">Coiled coil</keyword>
<gene>
    <name evidence="3" type="ORF">QJT92_10335</name>
    <name evidence="4" type="ORF">QJU97_04875</name>
    <name evidence="5" type="ORF">SAMN05444853_12914</name>
</gene>
<name>A0A1H7ZVA4_9PAST</name>
<proteinExistence type="predicted"/>
<evidence type="ECO:0000313" key="7">
    <source>
        <dbReference type="Proteomes" id="UP001224812"/>
    </source>
</evidence>
<dbReference type="Gene3D" id="1.25.40.10">
    <property type="entry name" value="Tetratricopeptide repeat domain"/>
    <property type="match status" value="1"/>
</dbReference>
<dbReference type="PANTHER" id="PTHR11102">
    <property type="entry name" value="SEL-1-LIKE PROTEIN"/>
    <property type="match status" value="1"/>
</dbReference>
<protein>
    <submittedName>
        <fullName evidence="5">Sel1 repeat-containing protein</fullName>
    </submittedName>
    <submittedName>
        <fullName evidence="3">Tetratricopeptide repeat protein</fullName>
    </submittedName>
</protein>
<evidence type="ECO:0000313" key="6">
    <source>
        <dbReference type="Proteomes" id="UP000198883"/>
    </source>
</evidence>
<dbReference type="EMBL" id="FOBN01000029">
    <property type="protein sequence ID" value="SEM61287.1"/>
    <property type="molecule type" value="Genomic_DNA"/>
</dbReference>
<feature type="chain" id="PRO_5044559063" evidence="2">
    <location>
        <begin position="27"/>
        <end position="199"/>
    </location>
</feature>
<dbReference type="InterPro" id="IPR011990">
    <property type="entry name" value="TPR-like_helical_dom_sf"/>
</dbReference>
<dbReference type="Proteomes" id="UP000198883">
    <property type="component" value="Unassembled WGS sequence"/>
</dbReference>
<dbReference type="InterPro" id="IPR050767">
    <property type="entry name" value="Sel1_AlgK"/>
</dbReference>
<dbReference type="SMART" id="SM00671">
    <property type="entry name" value="SEL1"/>
    <property type="match status" value="3"/>
</dbReference>
<dbReference type="Proteomes" id="UP001231736">
    <property type="component" value="Unassembled WGS sequence"/>
</dbReference>
<feature type="coiled-coil region" evidence="1">
    <location>
        <begin position="25"/>
        <end position="52"/>
    </location>
</feature>
<reference evidence="6" key="1">
    <citation type="submission" date="2016-10" db="EMBL/GenBank/DDBJ databases">
        <authorList>
            <person name="Varghese N."/>
            <person name="Submissions S."/>
        </authorList>
    </citation>
    <scope>NUCLEOTIDE SEQUENCE [LARGE SCALE GENOMIC DNA]</scope>
    <source>
        <strain evidence="6">DSM 24204</strain>
    </source>
</reference>
<feature type="signal peptide" evidence="2">
    <location>
        <begin position="1"/>
        <end position="26"/>
    </location>
</feature>
<dbReference type="STRING" id="97481.SAMN05444853_12914"/>
<evidence type="ECO:0000256" key="2">
    <source>
        <dbReference type="SAM" id="SignalP"/>
    </source>
</evidence>
<keyword evidence="7" id="KW-1185">Reference proteome</keyword>
<evidence type="ECO:0000256" key="1">
    <source>
        <dbReference type="SAM" id="Coils"/>
    </source>
</evidence>
<dbReference type="PANTHER" id="PTHR11102:SF160">
    <property type="entry name" value="ERAD-ASSOCIATED E3 UBIQUITIN-PROTEIN LIGASE COMPONENT HRD3"/>
    <property type="match status" value="1"/>
</dbReference>
<dbReference type="SUPFAM" id="SSF81901">
    <property type="entry name" value="HCP-like"/>
    <property type="match status" value="1"/>
</dbReference>
<evidence type="ECO:0000313" key="3">
    <source>
        <dbReference type="EMBL" id="MDP8086314.1"/>
    </source>
</evidence>
<dbReference type="OrthoDB" id="9792653at2"/>
<dbReference type="Proteomes" id="UP001224812">
    <property type="component" value="Unassembled WGS sequence"/>
</dbReference>
<dbReference type="RefSeq" id="WP_090923189.1">
    <property type="nucleotide sequence ID" value="NZ_CP016180.1"/>
</dbReference>
<organism evidence="5 6">
    <name type="scientific">Phocoenobacter skyensis</name>
    <dbReference type="NCBI Taxonomy" id="97481"/>
    <lineage>
        <taxon>Bacteria</taxon>
        <taxon>Pseudomonadati</taxon>
        <taxon>Pseudomonadota</taxon>
        <taxon>Gammaproteobacteria</taxon>
        <taxon>Pasteurellales</taxon>
        <taxon>Pasteurellaceae</taxon>
        <taxon>Phocoenobacter</taxon>
    </lineage>
</organism>
<dbReference type="GeneID" id="83545069"/>